<protein>
    <submittedName>
        <fullName evidence="2">Amidohydrolase family protein</fullName>
    </submittedName>
</protein>
<dbReference type="EMBL" id="JABBFV010000018">
    <property type="protein sequence ID" value="NML12236.1"/>
    <property type="molecule type" value="Genomic_DNA"/>
</dbReference>
<dbReference type="InterPro" id="IPR050378">
    <property type="entry name" value="Metallo-dep_Hydrolases_sf"/>
</dbReference>
<dbReference type="AlphaFoldDB" id="A0A7X9ZV34"/>
<dbReference type="GO" id="GO:0005829">
    <property type="term" value="C:cytosol"/>
    <property type="evidence" value="ECO:0007669"/>
    <property type="project" value="TreeGrafter"/>
</dbReference>
<evidence type="ECO:0000313" key="3">
    <source>
        <dbReference type="Proteomes" id="UP000519023"/>
    </source>
</evidence>
<proteinExistence type="predicted"/>
<organism evidence="2 3">
    <name type="scientific">Sphingobium psychrophilum</name>
    <dbReference type="NCBI Taxonomy" id="2728834"/>
    <lineage>
        <taxon>Bacteria</taxon>
        <taxon>Pseudomonadati</taxon>
        <taxon>Pseudomonadota</taxon>
        <taxon>Alphaproteobacteria</taxon>
        <taxon>Sphingomonadales</taxon>
        <taxon>Sphingomonadaceae</taxon>
        <taxon>Sphingobium</taxon>
    </lineage>
</organism>
<evidence type="ECO:0000259" key="1">
    <source>
        <dbReference type="Pfam" id="PF07969"/>
    </source>
</evidence>
<reference evidence="2 3" key="1">
    <citation type="submission" date="2020-04" db="EMBL/GenBank/DDBJ databases">
        <title>Sphingobium sp. AR-3-1 isolated from Arctic soil.</title>
        <authorList>
            <person name="Dahal R.H."/>
            <person name="Chaudhary D.K."/>
        </authorList>
    </citation>
    <scope>NUCLEOTIDE SEQUENCE [LARGE SCALE GENOMIC DNA]</scope>
    <source>
        <strain evidence="2 3">AR-3-1</strain>
    </source>
</reference>
<dbReference type="SUPFAM" id="SSF51338">
    <property type="entry name" value="Composite domain of metallo-dependent hydrolases"/>
    <property type="match status" value="1"/>
</dbReference>
<evidence type="ECO:0000313" key="2">
    <source>
        <dbReference type="EMBL" id="NML12236.1"/>
    </source>
</evidence>
<dbReference type="Proteomes" id="UP000519023">
    <property type="component" value="Unassembled WGS sequence"/>
</dbReference>
<dbReference type="SUPFAM" id="SSF51556">
    <property type="entry name" value="Metallo-dependent hydrolases"/>
    <property type="match status" value="1"/>
</dbReference>
<dbReference type="PANTHER" id="PTHR11647:SF1">
    <property type="entry name" value="COLLAPSIN RESPONSE MEDIATOR PROTEIN"/>
    <property type="match status" value="1"/>
</dbReference>
<dbReference type="Gene3D" id="3.20.20.140">
    <property type="entry name" value="Metal-dependent hydrolases"/>
    <property type="match status" value="2"/>
</dbReference>
<dbReference type="InterPro" id="IPR032466">
    <property type="entry name" value="Metal_Hydrolase"/>
</dbReference>
<dbReference type="PANTHER" id="PTHR11647">
    <property type="entry name" value="HYDRANTOINASE/DIHYDROPYRIMIDINASE FAMILY MEMBER"/>
    <property type="match status" value="1"/>
</dbReference>
<dbReference type="Pfam" id="PF07969">
    <property type="entry name" value="Amidohydro_3"/>
    <property type="match status" value="1"/>
</dbReference>
<keyword evidence="3" id="KW-1185">Reference proteome</keyword>
<sequence>MAHYDIVLRGGTIADGTGAPLFTGDIAIKDGVIAAVGTVEGSGTEEMDAAGLLVTPGFVDIHSHFDGQVTWDNHLTPSSGHGVTTVLMGNCGVGFAPCRPDQHDVMIDVMEGIEDIPGIVMAEGIPWGWETFPQFMDFLDTRTIDVDFAVQVPHIPVRVYVMGDRAVNLEMATPDDIDQMAAIVREGMEAGALGFTSSRAAGHRTASGEVAPSTHAGEDELQAIAKVLNDLDQGVFCVATDFELVDGVSEEFELLRRIADTARRPVMFPLLQHNEEPDRWMKITDATAAARADGLDMLGQVVGRPVGLLYGLECSSHPFSGCASYQPIRDLPLADQVAVLRDPDVRARILSEVPQMDDARVLKLARSFDEMFKMGSVPNYSPAMEDRVDQIAQRLGVTPEEVAYDMMLEDDGHGIIYHPARNFARTNLDTVRDMVLRPETIMGLADGGAHLGRICDASMPTFMLTYWTRDRTHGRIDLAWMIKAMTHDTATVAGLNDRGVIQPGYKADLNVIDYDNLTLFAPHATFDLPAGGRRLAQRAAGYKATILSGIVTFRDGESTGQLPGRLIRGAQTSPALASAA</sequence>
<name>A0A7X9ZV34_9SPHN</name>
<feature type="domain" description="Amidohydrolase 3" evidence="1">
    <location>
        <begin position="45"/>
        <end position="523"/>
    </location>
</feature>
<dbReference type="RefSeq" id="WP_169574639.1">
    <property type="nucleotide sequence ID" value="NZ_JABBFV010000018.1"/>
</dbReference>
<dbReference type="GO" id="GO:0016812">
    <property type="term" value="F:hydrolase activity, acting on carbon-nitrogen (but not peptide) bonds, in cyclic amides"/>
    <property type="evidence" value="ECO:0007669"/>
    <property type="project" value="TreeGrafter"/>
</dbReference>
<dbReference type="InterPro" id="IPR013108">
    <property type="entry name" value="Amidohydro_3"/>
</dbReference>
<comment type="caution">
    <text evidence="2">The sequence shown here is derived from an EMBL/GenBank/DDBJ whole genome shotgun (WGS) entry which is preliminary data.</text>
</comment>
<dbReference type="InterPro" id="IPR011059">
    <property type="entry name" value="Metal-dep_hydrolase_composite"/>
</dbReference>
<accession>A0A7X9ZV34</accession>
<dbReference type="CDD" id="cd01297">
    <property type="entry name" value="D-aminoacylase"/>
    <property type="match status" value="1"/>
</dbReference>
<gene>
    <name evidence="2" type="ORF">HHL08_19175</name>
</gene>
<keyword evidence="2" id="KW-0378">Hydrolase</keyword>